<sequence>MLFRSDTGLMVIINKYDYKNDDLYYKKIKNIKFSKNNVLNSSQNATNYSNSLIFNLLKRSGNDLDNQE</sequence>
<protein>
    <submittedName>
        <fullName evidence="1">Uncharacterized protein</fullName>
    </submittedName>
</protein>
<name>A0A6C0H9J1_9ZZZZ</name>
<dbReference type="AlphaFoldDB" id="A0A6C0H9J1"/>
<dbReference type="EMBL" id="MN739916">
    <property type="protein sequence ID" value="QHT77030.1"/>
    <property type="molecule type" value="Genomic_DNA"/>
</dbReference>
<proteinExistence type="predicted"/>
<reference evidence="1" key="1">
    <citation type="journal article" date="2020" name="Nature">
        <title>Giant virus diversity and host interactions through global metagenomics.</title>
        <authorList>
            <person name="Schulz F."/>
            <person name="Roux S."/>
            <person name="Paez-Espino D."/>
            <person name="Jungbluth S."/>
            <person name="Walsh D.A."/>
            <person name="Denef V.J."/>
            <person name="McMahon K.D."/>
            <person name="Konstantinidis K.T."/>
            <person name="Eloe-Fadrosh E.A."/>
            <person name="Kyrpides N.C."/>
            <person name="Woyke T."/>
        </authorList>
    </citation>
    <scope>NUCLEOTIDE SEQUENCE</scope>
    <source>
        <strain evidence="1">GVMAG-M-3300023179-86</strain>
    </source>
</reference>
<accession>A0A6C0H9J1</accession>
<evidence type="ECO:0000313" key="1">
    <source>
        <dbReference type="EMBL" id="QHT77030.1"/>
    </source>
</evidence>
<organism evidence="1">
    <name type="scientific">viral metagenome</name>
    <dbReference type="NCBI Taxonomy" id="1070528"/>
    <lineage>
        <taxon>unclassified sequences</taxon>
        <taxon>metagenomes</taxon>
        <taxon>organismal metagenomes</taxon>
    </lineage>
</organism>